<keyword evidence="2" id="KW-0812">Transmembrane</keyword>
<keyword evidence="2" id="KW-1133">Transmembrane helix</keyword>
<evidence type="ECO:0000313" key="4">
    <source>
        <dbReference type="Proteomes" id="UP001499954"/>
    </source>
</evidence>
<proteinExistence type="predicted"/>
<dbReference type="Proteomes" id="UP001499954">
    <property type="component" value="Unassembled WGS sequence"/>
</dbReference>
<protein>
    <recommendedName>
        <fullName evidence="5">DUF4333 domain-containing protein</fullName>
    </recommendedName>
</protein>
<evidence type="ECO:0000256" key="1">
    <source>
        <dbReference type="SAM" id="MobiDB-lite"/>
    </source>
</evidence>
<evidence type="ECO:0000256" key="2">
    <source>
        <dbReference type="SAM" id="Phobius"/>
    </source>
</evidence>
<accession>A0ABP5CHH5</accession>
<keyword evidence="2" id="KW-0472">Membrane</keyword>
<evidence type="ECO:0008006" key="5">
    <source>
        <dbReference type="Google" id="ProtNLM"/>
    </source>
</evidence>
<sequence>MLVMSSETGVREAPETQSDRSKPAPRWAPVAVPVLIVAAGAALLGGIVAAVTPPPVASAESLCSSAIETKLIARGHTNVDVSRSFTVTDADGATRVSGSVASVGASGRVDYAELRCVVRGDGAAMRVVSARVSD</sequence>
<evidence type="ECO:0000313" key="3">
    <source>
        <dbReference type="EMBL" id="GAA1962911.1"/>
    </source>
</evidence>
<dbReference type="EMBL" id="BAAAMK010000009">
    <property type="protein sequence ID" value="GAA1962911.1"/>
    <property type="molecule type" value="Genomic_DNA"/>
</dbReference>
<feature type="transmembrane region" description="Helical" evidence="2">
    <location>
        <begin position="30"/>
        <end position="51"/>
    </location>
</feature>
<reference evidence="4" key="1">
    <citation type="journal article" date="2019" name="Int. J. Syst. Evol. Microbiol.">
        <title>The Global Catalogue of Microorganisms (GCM) 10K type strain sequencing project: providing services to taxonomists for standard genome sequencing and annotation.</title>
        <authorList>
            <consortium name="The Broad Institute Genomics Platform"/>
            <consortium name="The Broad Institute Genome Sequencing Center for Infectious Disease"/>
            <person name="Wu L."/>
            <person name="Ma J."/>
        </authorList>
    </citation>
    <scope>NUCLEOTIDE SEQUENCE [LARGE SCALE GENOMIC DNA]</scope>
    <source>
        <strain evidence="4">JCM 13584</strain>
    </source>
</reference>
<keyword evidence="4" id="KW-1185">Reference proteome</keyword>
<name>A0ABP5CHH5_9MICO</name>
<comment type="caution">
    <text evidence="3">The sequence shown here is derived from an EMBL/GenBank/DDBJ whole genome shotgun (WGS) entry which is preliminary data.</text>
</comment>
<organism evidence="3 4">
    <name type="scientific">Agromyces allii</name>
    <dbReference type="NCBI Taxonomy" id="393607"/>
    <lineage>
        <taxon>Bacteria</taxon>
        <taxon>Bacillati</taxon>
        <taxon>Actinomycetota</taxon>
        <taxon>Actinomycetes</taxon>
        <taxon>Micrococcales</taxon>
        <taxon>Microbacteriaceae</taxon>
        <taxon>Agromyces</taxon>
    </lineage>
</organism>
<feature type="compositionally biased region" description="Basic and acidic residues" evidence="1">
    <location>
        <begin position="9"/>
        <end position="22"/>
    </location>
</feature>
<gene>
    <name evidence="3" type="ORF">GCM10009717_32100</name>
</gene>
<feature type="region of interest" description="Disordered" evidence="1">
    <location>
        <begin position="1"/>
        <end position="25"/>
    </location>
</feature>